<dbReference type="Proteomes" id="UP000826195">
    <property type="component" value="Unassembled WGS sequence"/>
</dbReference>
<keyword evidence="3" id="KW-1185">Reference proteome</keyword>
<comment type="caution">
    <text evidence="2">The sequence shown here is derived from an EMBL/GenBank/DDBJ whole genome shotgun (WGS) entry which is preliminary data.</text>
</comment>
<organism evidence="2 3">
    <name type="scientific">Cotesia glomerata</name>
    <name type="common">Lepidopteran parasitic wasp</name>
    <name type="synonym">Apanteles glomeratus</name>
    <dbReference type="NCBI Taxonomy" id="32391"/>
    <lineage>
        <taxon>Eukaryota</taxon>
        <taxon>Metazoa</taxon>
        <taxon>Ecdysozoa</taxon>
        <taxon>Arthropoda</taxon>
        <taxon>Hexapoda</taxon>
        <taxon>Insecta</taxon>
        <taxon>Pterygota</taxon>
        <taxon>Neoptera</taxon>
        <taxon>Endopterygota</taxon>
        <taxon>Hymenoptera</taxon>
        <taxon>Apocrita</taxon>
        <taxon>Ichneumonoidea</taxon>
        <taxon>Braconidae</taxon>
        <taxon>Microgastrinae</taxon>
        <taxon>Cotesia</taxon>
    </lineage>
</organism>
<proteinExistence type="predicted"/>
<dbReference type="AlphaFoldDB" id="A0AAV7IBR4"/>
<gene>
    <name evidence="2" type="ORF">KQX54_000726</name>
</gene>
<evidence type="ECO:0000256" key="1">
    <source>
        <dbReference type="SAM" id="MobiDB-lite"/>
    </source>
</evidence>
<reference evidence="2 3" key="1">
    <citation type="journal article" date="2021" name="J. Hered.">
        <title>A chromosome-level genome assembly of the parasitoid wasp, Cotesia glomerata (Hymenoptera: Braconidae).</title>
        <authorList>
            <person name="Pinto B.J."/>
            <person name="Weis J.J."/>
            <person name="Gamble T."/>
            <person name="Ode P.J."/>
            <person name="Paul R."/>
            <person name="Zaspel J.M."/>
        </authorList>
    </citation>
    <scope>NUCLEOTIDE SEQUENCE [LARGE SCALE GENOMIC DNA]</scope>
    <source>
        <strain evidence="2">CgM1</strain>
    </source>
</reference>
<dbReference type="EMBL" id="JAHXZJ010001895">
    <property type="protein sequence ID" value="KAH0548331.1"/>
    <property type="molecule type" value="Genomic_DNA"/>
</dbReference>
<feature type="region of interest" description="Disordered" evidence="1">
    <location>
        <begin position="38"/>
        <end position="81"/>
    </location>
</feature>
<name>A0AAV7IBR4_COTGL</name>
<sequence length="81" mass="8815">MESLTLAPLKLVLDLVLLHQDDPSILPTQTPKLFKRIHDHHGKHDGHGKQDSFEAERGDLSGKPGGVASRICLTVPQGTQS</sequence>
<accession>A0AAV7IBR4</accession>
<protein>
    <submittedName>
        <fullName evidence="2">Uncharacterized protein</fullName>
    </submittedName>
</protein>
<evidence type="ECO:0000313" key="3">
    <source>
        <dbReference type="Proteomes" id="UP000826195"/>
    </source>
</evidence>
<evidence type="ECO:0000313" key="2">
    <source>
        <dbReference type="EMBL" id="KAH0548331.1"/>
    </source>
</evidence>
<feature type="compositionally biased region" description="Basic and acidic residues" evidence="1">
    <location>
        <begin position="45"/>
        <end position="60"/>
    </location>
</feature>